<evidence type="ECO:0000313" key="2">
    <source>
        <dbReference type="EMBL" id="KFZ37786.1"/>
    </source>
</evidence>
<keyword evidence="3" id="KW-1185">Reference proteome</keyword>
<dbReference type="InterPro" id="IPR044786">
    <property type="entry name" value="PROXY"/>
</dbReference>
<accession>A0A094JZC8</accession>
<dbReference type="OrthoDB" id="5524888at2"/>
<dbReference type="Gene3D" id="3.90.960.10">
    <property type="entry name" value="YbaK/aminoacyl-tRNA synthetase-associated domain"/>
    <property type="match status" value="1"/>
</dbReference>
<keyword evidence="2" id="KW-0030">Aminoacyl-tRNA synthetase</keyword>
<dbReference type="InterPro" id="IPR007214">
    <property type="entry name" value="YbaK/aa-tRNA-synth-assoc-dom"/>
</dbReference>
<keyword evidence="2" id="KW-0436">Ligase</keyword>
<dbReference type="Proteomes" id="UP000029264">
    <property type="component" value="Unassembled WGS sequence"/>
</dbReference>
<reference evidence="2 3" key="1">
    <citation type="submission" date="2014-06" db="EMBL/GenBank/DDBJ databases">
        <title>Shewanella sp. YQH10.</title>
        <authorList>
            <person name="Liu Y."/>
            <person name="Zeng R."/>
        </authorList>
    </citation>
    <scope>NUCLEOTIDE SEQUENCE [LARGE SCALE GENOMIC DNA]</scope>
    <source>
        <strain evidence="2 3">YQH10</strain>
    </source>
</reference>
<dbReference type="EMBL" id="JPEO01000004">
    <property type="protein sequence ID" value="KFZ37786.1"/>
    <property type="molecule type" value="Genomic_DNA"/>
</dbReference>
<dbReference type="InterPro" id="IPR036754">
    <property type="entry name" value="YbaK/aa-tRNA-synt-asso_dom_sf"/>
</dbReference>
<feature type="domain" description="YbaK/aminoacyl-tRNA synthetase-associated" evidence="1">
    <location>
        <begin position="31"/>
        <end position="150"/>
    </location>
</feature>
<dbReference type="SUPFAM" id="SSF55826">
    <property type="entry name" value="YbaK/ProRS associated domain"/>
    <property type="match status" value="1"/>
</dbReference>
<sequence>MLQINVFQTIYQQLSEQNARFRVIEHASGGRCEEVAKIRGTELGQGAKGLLTHLKGNGVKCHVLAILPGDAQADLAKLAYHFGARKASLASPAEMAELTGCVAGAIPPFSFHPQLKLVAAPQLFSRYDEIAFNAGSLERSIIVASDDYRRIAKPELVDFVRHIHQ</sequence>
<evidence type="ECO:0000313" key="3">
    <source>
        <dbReference type="Proteomes" id="UP000029264"/>
    </source>
</evidence>
<name>A0A094JZC8_9GAMM</name>
<dbReference type="GO" id="GO:0004812">
    <property type="term" value="F:aminoacyl-tRNA ligase activity"/>
    <property type="evidence" value="ECO:0007669"/>
    <property type="project" value="UniProtKB-KW"/>
</dbReference>
<evidence type="ECO:0000259" key="1">
    <source>
        <dbReference type="Pfam" id="PF04073"/>
    </source>
</evidence>
<gene>
    <name evidence="2" type="ORF">HR45_07980</name>
</gene>
<dbReference type="GO" id="GO:0002161">
    <property type="term" value="F:aminoacyl-tRNA deacylase activity"/>
    <property type="evidence" value="ECO:0007669"/>
    <property type="project" value="InterPro"/>
</dbReference>
<proteinExistence type="predicted"/>
<dbReference type="eggNOG" id="COG2606">
    <property type="taxonomic scope" value="Bacteria"/>
</dbReference>
<comment type="caution">
    <text evidence="2">The sequence shown here is derived from an EMBL/GenBank/DDBJ whole genome shotgun (WGS) entry which is preliminary data.</text>
</comment>
<dbReference type="STRING" id="1515746.HR45_07980"/>
<organism evidence="2 3">
    <name type="scientific">Shewanella mangrovi</name>
    <dbReference type="NCBI Taxonomy" id="1515746"/>
    <lineage>
        <taxon>Bacteria</taxon>
        <taxon>Pseudomonadati</taxon>
        <taxon>Pseudomonadota</taxon>
        <taxon>Gammaproteobacteria</taxon>
        <taxon>Alteromonadales</taxon>
        <taxon>Shewanellaceae</taxon>
        <taxon>Shewanella</taxon>
    </lineage>
</organism>
<protein>
    <submittedName>
        <fullName evidence="2">Prolyl-tRNA synthetase</fullName>
    </submittedName>
</protein>
<dbReference type="PANTHER" id="PTHR30411">
    <property type="entry name" value="CYTOPLASMIC PROTEIN"/>
    <property type="match status" value="1"/>
</dbReference>
<dbReference type="AlphaFoldDB" id="A0A094JZC8"/>
<dbReference type="RefSeq" id="WP_037441623.1">
    <property type="nucleotide sequence ID" value="NZ_JPEO01000004.1"/>
</dbReference>
<dbReference type="Pfam" id="PF04073">
    <property type="entry name" value="tRNA_edit"/>
    <property type="match status" value="1"/>
</dbReference>
<dbReference type="PANTHER" id="PTHR30411:SF9">
    <property type="entry name" value="MULTIFUNCTIONAL SER_THR-TRNA DEACYLASE PROXP-Y"/>
    <property type="match status" value="1"/>
</dbReference>
<dbReference type="CDD" id="cd04336">
    <property type="entry name" value="YeaK"/>
    <property type="match status" value="1"/>
</dbReference>